<dbReference type="AlphaFoldDB" id="A0A1M2V679"/>
<reference evidence="2 3" key="1">
    <citation type="submission" date="2016-10" db="EMBL/GenBank/DDBJ databases">
        <title>Genome sequence of the basidiomycete white-rot fungus Trametes pubescens.</title>
        <authorList>
            <person name="Makela M.R."/>
            <person name="Granchi Z."/>
            <person name="Peng M."/>
            <person name="De Vries R.P."/>
            <person name="Grigoriev I."/>
            <person name="Riley R."/>
            <person name="Hilden K."/>
        </authorList>
    </citation>
    <scope>NUCLEOTIDE SEQUENCE [LARGE SCALE GENOMIC DNA]</scope>
    <source>
        <strain evidence="2 3">FBCC735</strain>
    </source>
</reference>
<feature type="region of interest" description="Disordered" evidence="1">
    <location>
        <begin position="1"/>
        <end position="40"/>
    </location>
</feature>
<proteinExistence type="predicted"/>
<evidence type="ECO:0000256" key="1">
    <source>
        <dbReference type="SAM" id="MobiDB-lite"/>
    </source>
</evidence>
<organism evidence="2 3">
    <name type="scientific">Trametes pubescens</name>
    <name type="common">White-rot fungus</name>
    <dbReference type="NCBI Taxonomy" id="154538"/>
    <lineage>
        <taxon>Eukaryota</taxon>
        <taxon>Fungi</taxon>
        <taxon>Dikarya</taxon>
        <taxon>Basidiomycota</taxon>
        <taxon>Agaricomycotina</taxon>
        <taxon>Agaricomycetes</taxon>
        <taxon>Polyporales</taxon>
        <taxon>Polyporaceae</taxon>
        <taxon>Trametes</taxon>
    </lineage>
</organism>
<protein>
    <submittedName>
        <fullName evidence="2">Uncharacterized protein</fullName>
    </submittedName>
</protein>
<dbReference type="OrthoDB" id="10501841at2759"/>
<name>A0A1M2V679_TRAPU</name>
<sequence length="100" mass="10273">MAARVHLNGHVGAWAPRQPQWQHWGEEAARRHDSDSGPWQAAEEGASVGCACADACGCDGDATERAGVEIAEDCACMVVRGWLVARSGLGGGGAERAGSG</sequence>
<gene>
    <name evidence="2" type="ORF">TRAPUB_6438</name>
</gene>
<feature type="compositionally biased region" description="Basic and acidic residues" evidence="1">
    <location>
        <begin position="24"/>
        <end position="35"/>
    </location>
</feature>
<keyword evidence="3" id="KW-1185">Reference proteome</keyword>
<dbReference type="Proteomes" id="UP000184267">
    <property type="component" value="Unassembled WGS sequence"/>
</dbReference>
<comment type="caution">
    <text evidence="2">The sequence shown here is derived from an EMBL/GenBank/DDBJ whole genome shotgun (WGS) entry which is preliminary data.</text>
</comment>
<accession>A0A1M2V679</accession>
<evidence type="ECO:0000313" key="2">
    <source>
        <dbReference type="EMBL" id="OJT03095.1"/>
    </source>
</evidence>
<evidence type="ECO:0000313" key="3">
    <source>
        <dbReference type="Proteomes" id="UP000184267"/>
    </source>
</evidence>
<dbReference type="EMBL" id="MNAD01001636">
    <property type="protein sequence ID" value="OJT03095.1"/>
    <property type="molecule type" value="Genomic_DNA"/>
</dbReference>